<reference evidence="5" key="1">
    <citation type="submission" date="2023-10" db="EMBL/GenBank/DDBJ databases">
        <title>Screening of Alkalihalophilus pseudofirmusBZ-TG-HK211 and Its Alleviation of Salt Stress on Rapeseed Growth.</title>
        <authorList>
            <person name="Zhao B."/>
            <person name="Guo T."/>
        </authorList>
    </citation>
    <scope>NUCLEOTIDE SEQUENCE</scope>
    <source>
        <strain evidence="5">BZ-TG-HK211</strain>
    </source>
</reference>
<keyword evidence="2" id="KW-0560">Oxidoreductase</keyword>
<dbReference type="Proteomes" id="UP001285636">
    <property type="component" value="Unassembled WGS sequence"/>
</dbReference>
<dbReference type="Pfam" id="PF00171">
    <property type="entry name" value="Aldedh"/>
    <property type="match status" value="1"/>
</dbReference>
<sequence length="80" mass="8565">QTSVLQYSKRVPLGVVGVITPWNFPIAIPIWKIAPALICGNTIVWKPAENASLTATRLTELFVEAGLPNGVLNLVIGKGK</sequence>
<dbReference type="SUPFAM" id="SSF53720">
    <property type="entry name" value="ALDH-like"/>
    <property type="match status" value="1"/>
</dbReference>
<comment type="caution">
    <text evidence="5">The sequence shown here is derived from an EMBL/GenBank/DDBJ whole genome shotgun (WGS) entry which is preliminary data.</text>
</comment>
<dbReference type="GO" id="GO:0016620">
    <property type="term" value="F:oxidoreductase activity, acting on the aldehyde or oxo group of donors, NAD or NADP as acceptor"/>
    <property type="evidence" value="ECO:0007669"/>
    <property type="project" value="TreeGrafter"/>
</dbReference>
<organism evidence="5 6">
    <name type="scientific">Alkalihalophilus pseudofirmus</name>
    <name type="common">Bacillus pseudofirmus</name>
    <dbReference type="NCBI Taxonomy" id="79885"/>
    <lineage>
        <taxon>Bacteria</taxon>
        <taxon>Bacillati</taxon>
        <taxon>Bacillota</taxon>
        <taxon>Bacilli</taxon>
        <taxon>Bacillales</taxon>
        <taxon>Bacillaceae</taxon>
        <taxon>Alkalihalophilus</taxon>
    </lineage>
</organism>
<dbReference type="EMBL" id="JAWJAY010001332">
    <property type="protein sequence ID" value="MDV2888355.1"/>
    <property type="molecule type" value="Genomic_DNA"/>
</dbReference>
<evidence type="ECO:0000256" key="3">
    <source>
        <dbReference type="ARBA" id="ARBA00023027"/>
    </source>
</evidence>
<dbReference type="AlphaFoldDB" id="A0AAJ2NTT2"/>
<evidence type="ECO:0000259" key="4">
    <source>
        <dbReference type="Pfam" id="PF00171"/>
    </source>
</evidence>
<dbReference type="PANTHER" id="PTHR43720">
    <property type="entry name" value="2-AMINOMUCONIC SEMIALDEHYDE DEHYDROGENASE"/>
    <property type="match status" value="1"/>
</dbReference>
<evidence type="ECO:0000313" key="5">
    <source>
        <dbReference type="EMBL" id="MDV2888355.1"/>
    </source>
</evidence>
<dbReference type="InterPro" id="IPR016162">
    <property type="entry name" value="Ald_DH_N"/>
</dbReference>
<dbReference type="RefSeq" id="WP_323468291.1">
    <property type="nucleotide sequence ID" value="NZ_JAWJAY010001332.1"/>
</dbReference>
<keyword evidence="3" id="KW-0520">NAD</keyword>
<feature type="non-terminal residue" evidence="5">
    <location>
        <position position="80"/>
    </location>
</feature>
<evidence type="ECO:0000256" key="2">
    <source>
        <dbReference type="ARBA" id="ARBA00023002"/>
    </source>
</evidence>
<gene>
    <name evidence="5" type="ORF">RYX45_24655</name>
</gene>
<dbReference type="Gene3D" id="3.40.605.10">
    <property type="entry name" value="Aldehyde Dehydrogenase, Chain A, domain 1"/>
    <property type="match status" value="1"/>
</dbReference>
<name>A0AAJ2NTT2_ALKPS</name>
<comment type="similarity">
    <text evidence="1">Belongs to the aldehyde dehydrogenase family.</text>
</comment>
<feature type="domain" description="Aldehyde dehydrogenase" evidence="4">
    <location>
        <begin position="4"/>
        <end position="80"/>
    </location>
</feature>
<protein>
    <submittedName>
        <fullName evidence="5">Aldehyde dehydrogenase family protein</fullName>
    </submittedName>
</protein>
<proteinExistence type="inferred from homology"/>
<dbReference type="InterPro" id="IPR015590">
    <property type="entry name" value="Aldehyde_DH_dom"/>
</dbReference>
<evidence type="ECO:0000256" key="1">
    <source>
        <dbReference type="ARBA" id="ARBA00009986"/>
    </source>
</evidence>
<evidence type="ECO:0000313" key="6">
    <source>
        <dbReference type="Proteomes" id="UP001285636"/>
    </source>
</evidence>
<dbReference type="InterPro" id="IPR016161">
    <property type="entry name" value="Ald_DH/histidinol_DH"/>
</dbReference>
<feature type="non-terminal residue" evidence="5">
    <location>
        <position position="1"/>
    </location>
</feature>
<accession>A0AAJ2NTT2</accession>
<dbReference type="PANTHER" id="PTHR43720:SF2">
    <property type="entry name" value="2-AMINOMUCONIC SEMIALDEHYDE DEHYDROGENASE"/>
    <property type="match status" value="1"/>
</dbReference>